<dbReference type="OrthoDB" id="1655142at2"/>
<dbReference type="GeneID" id="78287637"/>
<sequence>MQISLKSRKAINFDLNDNLLKQYYPSKNYKNGWRDIKRFFEKSNFVHRQYSGYVSKECVTMTDVLNLVTEMSKQLDWLKKCVKEFDVTIVGDNYSLLLNIFNIHNNI</sequence>
<accession>A0A1I0CWG7</accession>
<reference evidence="2" key="2">
    <citation type="submission" date="2016-10" db="EMBL/GenBank/DDBJ databases">
        <authorList>
            <person name="de Groot N.N."/>
        </authorList>
    </citation>
    <scope>NUCLEOTIDE SEQUENCE [LARGE SCALE GENOMIC DNA]</scope>
    <source>
        <strain evidence="2">DSM 1551</strain>
    </source>
</reference>
<organism evidence="2 3">
    <name type="scientific">Thomasclavelia cocleata</name>
    <dbReference type="NCBI Taxonomy" id="69824"/>
    <lineage>
        <taxon>Bacteria</taxon>
        <taxon>Bacillati</taxon>
        <taxon>Bacillota</taxon>
        <taxon>Erysipelotrichia</taxon>
        <taxon>Erysipelotrichales</taxon>
        <taxon>Coprobacillaceae</taxon>
        <taxon>Thomasclavelia</taxon>
    </lineage>
</organism>
<dbReference type="EMBL" id="BLMI01000113">
    <property type="protein sequence ID" value="GFI40949.1"/>
    <property type="molecule type" value="Genomic_DNA"/>
</dbReference>
<dbReference type="RefSeq" id="WP_092352361.1">
    <property type="nucleotide sequence ID" value="NZ_BLMI01000113.1"/>
</dbReference>
<reference evidence="1 4" key="3">
    <citation type="journal article" date="2020" name="Microbiome">
        <title>Single-cell genomics of uncultured bacteria reveals dietary fiber responders in the mouse gut microbiota.</title>
        <authorList>
            <person name="Chijiiwa R."/>
            <person name="Hosokawa M."/>
            <person name="Kogawa M."/>
            <person name="Nishikawa Y."/>
            <person name="Ide K."/>
            <person name="Sakanashi C."/>
            <person name="Takahashi K."/>
            <person name="Takeyama H."/>
        </authorList>
    </citation>
    <scope>NUCLEOTIDE SEQUENCE [LARGE SCALE GENOMIC DNA]</scope>
    <source>
        <strain evidence="1">IMSAGC_017</strain>
    </source>
</reference>
<dbReference type="EMBL" id="FOIN01000004">
    <property type="protein sequence ID" value="SET23653.1"/>
    <property type="molecule type" value="Genomic_DNA"/>
</dbReference>
<gene>
    <name evidence="1" type="ORF">IMSAGC017_00989</name>
    <name evidence="2" type="ORF">SAMN04489758_10418</name>
</gene>
<keyword evidence="3" id="KW-1185">Reference proteome</keyword>
<dbReference type="InterPro" id="IPR048135">
    <property type="entry name" value="VapD-like"/>
</dbReference>
<evidence type="ECO:0000313" key="4">
    <source>
        <dbReference type="Proteomes" id="UP000490821"/>
    </source>
</evidence>
<evidence type="ECO:0000313" key="2">
    <source>
        <dbReference type="EMBL" id="SET23653.1"/>
    </source>
</evidence>
<proteinExistence type="predicted"/>
<dbReference type="Proteomes" id="UP000198558">
    <property type="component" value="Unassembled WGS sequence"/>
</dbReference>
<evidence type="ECO:0000313" key="1">
    <source>
        <dbReference type="EMBL" id="GFI40949.1"/>
    </source>
</evidence>
<dbReference type="AlphaFoldDB" id="A0A1I0CWG7"/>
<protein>
    <submittedName>
        <fullName evidence="2">Virulence-associated protein VapD</fullName>
    </submittedName>
</protein>
<dbReference type="Gene3D" id="3.30.70.240">
    <property type="match status" value="1"/>
</dbReference>
<reference evidence="3" key="1">
    <citation type="submission" date="2016-10" db="EMBL/GenBank/DDBJ databases">
        <authorList>
            <person name="Varghese N."/>
            <person name="Submissions S."/>
        </authorList>
    </citation>
    <scope>NUCLEOTIDE SEQUENCE [LARGE SCALE GENOMIC DNA]</scope>
    <source>
        <strain evidence="3">DSM 1551</strain>
    </source>
</reference>
<dbReference type="Proteomes" id="UP000490821">
    <property type="component" value="Unassembled WGS sequence"/>
</dbReference>
<dbReference type="NCBIfam" id="NF041506">
    <property type="entry name" value="VapD"/>
    <property type="match status" value="1"/>
</dbReference>
<evidence type="ECO:0000313" key="3">
    <source>
        <dbReference type="Proteomes" id="UP000198558"/>
    </source>
</evidence>
<name>A0A1I0CWG7_9FIRM</name>